<dbReference type="KEGG" id="marh:Mia14_0769"/>
<dbReference type="InterPro" id="IPR023130">
    <property type="entry name" value="Ta0600-like_sf"/>
</dbReference>
<dbReference type="RefSeq" id="WP_088820325.1">
    <property type="nucleotide sequence ID" value="NZ_CP019964.1"/>
</dbReference>
<evidence type="ECO:0000313" key="3">
    <source>
        <dbReference type="Proteomes" id="UP000197679"/>
    </source>
</evidence>
<protein>
    <submittedName>
        <fullName evidence="2">UPF0147 superfamily protein</fullName>
    </submittedName>
</protein>
<comment type="similarity">
    <text evidence="1">Belongs to the UPF0147 family.</text>
</comment>
<dbReference type="Proteomes" id="UP000197679">
    <property type="component" value="Chromosome"/>
</dbReference>
<proteinExistence type="inferred from homology"/>
<dbReference type="Pfam" id="PF03685">
    <property type="entry name" value="UPF0147"/>
    <property type="match status" value="1"/>
</dbReference>
<keyword evidence="3" id="KW-1185">Reference proteome</keyword>
<dbReference type="SUPFAM" id="SSF158436">
    <property type="entry name" value="Ta0600-like"/>
    <property type="match status" value="1"/>
</dbReference>
<dbReference type="GeneID" id="33314321"/>
<organism evidence="2 3">
    <name type="scientific">Candidatus Mancarchaeum acidiphilum</name>
    <dbReference type="NCBI Taxonomy" id="1920749"/>
    <lineage>
        <taxon>Archaea</taxon>
        <taxon>Candidatus Micrarchaeota</taxon>
        <taxon>Candidatus Mancarchaeum</taxon>
    </lineage>
</organism>
<dbReference type="Gene3D" id="1.20.1440.50">
    <property type="entry name" value="Ta0600-like"/>
    <property type="match status" value="1"/>
</dbReference>
<dbReference type="EMBL" id="CP019964">
    <property type="protein sequence ID" value="ASI14063.1"/>
    <property type="molecule type" value="Genomic_DNA"/>
</dbReference>
<evidence type="ECO:0000256" key="1">
    <source>
        <dbReference type="ARBA" id="ARBA00005958"/>
    </source>
</evidence>
<gene>
    <name evidence="2" type="ORF">Mia14_0769</name>
</gene>
<evidence type="ECO:0000313" key="2">
    <source>
        <dbReference type="EMBL" id="ASI14063.1"/>
    </source>
</evidence>
<dbReference type="InterPro" id="IPR005354">
    <property type="entry name" value="UPF0147"/>
</dbReference>
<reference evidence="2 3" key="1">
    <citation type="journal article" date="2017" name="Nat. Commun.">
        <title>'ARMAN' archaea depend on association with euryarchaeal host in culture and in situ.</title>
        <authorList>
            <person name="Golyshina O."/>
            <person name="Toshchakov S."/>
            <person name="Makarova K."/>
            <person name="Gavrilov S."/>
            <person name="Korzhenkov A."/>
            <person name="La Cono V."/>
            <person name="Arcadi E."/>
            <person name="Nechitaylo T."/>
            <person name="Ferrer M."/>
            <person name="Kublanov I."/>
            <person name="Wolf Y."/>
            <person name="Yakimov M."/>
            <person name="Golyshin P."/>
            <person name="Slesarev A."/>
            <person name="Kozyavkin S."/>
        </authorList>
    </citation>
    <scope>NUCLEOTIDE SEQUENCE [LARGE SCALE GENOMIC DNA]</scope>
    <source>
        <strain evidence="2 3">Mia14</strain>
    </source>
</reference>
<dbReference type="OrthoDB" id="65304at2157"/>
<sequence length="90" mass="10029">MADNKDLEEKIKQINGQMDMLINDTSVPKNVRGAISEAKEKLNSDGEYTIRVSSAIYNLDSVSNDINLPPQARTMIWGVLSLLESIKEGY</sequence>
<accession>A0A218NNM8</accession>
<name>A0A218NNM8_9ARCH</name>
<dbReference type="NCBIfam" id="NF003319">
    <property type="entry name" value="PRK04330.1"/>
    <property type="match status" value="1"/>
</dbReference>
<dbReference type="AlphaFoldDB" id="A0A218NNM8"/>